<sequence length="80" mass="8937">MADTHHKPGTRISKAQRQLKVGYVSINHTDRHTGASRYYSRSPVLNLKGNWLQEAGFDYGQPVIVTVEQGRLIICLAGTE</sequence>
<dbReference type="Pfam" id="PF08845">
    <property type="entry name" value="SymE_toxin"/>
    <property type="match status" value="1"/>
</dbReference>
<proteinExistence type="predicted"/>
<evidence type="ECO:0000313" key="2">
    <source>
        <dbReference type="EMBL" id="MBV5097604.1"/>
    </source>
</evidence>
<dbReference type="GO" id="GO:0005737">
    <property type="term" value="C:cytoplasm"/>
    <property type="evidence" value="ECO:0007669"/>
    <property type="project" value="InterPro"/>
</dbReference>
<reference evidence="2 3" key="1">
    <citation type="submission" date="2021-03" db="EMBL/GenBank/DDBJ databases">
        <title>Tenobrionicola molitorae gen. nov., sp. nov. and Tenobrionicola larvae sp. nov., isolated from larvae of the mealworm Tenobrio molitor L., a proposal to transfer Erwinia teleogrylli Liu et al. 2016 to a new genus Entomohabitans as Entomohabitans teleogrylli comb. nov.</title>
        <authorList>
            <person name="Lee S.D."/>
            <person name="Yang H.L."/>
            <person name="Kim I.S."/>
        </authorList>
    </citation>
    <scope>NUCLEOTIDE SEQUENCE [LARGE SCALE GENOMIC DNA]</scope>
    <source>
        <strain evidence="2 3">YMB-R21</strain>
    </source>
</reference>
<name>A0A949Q9R7_9ENTR</name>
<accession>A0A949Q9R7</accession>
<evidence type="ECO:0000313" key="3">
    <source>
        <dbReference type="Proteomes" id="UP000746420"/>
    </source>
</evidence>
<dbReference type="EMBL" id="JAGFEW010000077">
    <property type="protein sequence ID" value="MBV5097604.1"/>
    <property type="molecule type" value="Genomic_DNA"/>
</dbReference>
<organism evidence="2 3">
    <name type="scientific">Tenebrionicola larvae</name>
    <dbReference type="NCBI Taxonomy" id="2815733"/>
    <lineage>
        <taxon>Bacteria</taxon>
        <taxon>Pseudomonadati</taxon>
        <taxon>Pseudomonadota</taxon>
        <taxon>Gammaproteobacteria</taxon>
        <taxon>Enterobacterales</taxon>
        <taxon>Enterobacteriaceae</taxon>
        <taxon>Tenebrionibacter/Tenebrionicola group</taxon>
        <taxon>Tenebrionicola</taxon>
    </lineage>
</organism>
<dbReference type="Proteomes" id="UP000746420">
    <property type="component" value="Unassembled WGS sequence"/>
</dbReference>
<keyword evidence="3" id="KW-1185">Reference proteome</keyword>
<dbReference type="InterPro" id="IPR014944">
    <property type="entry name" value="Toxin_SymE-like"/>
</dbReference>
<dbReference type="GO" id="GO:0016070">
    <property type="term" value="P:RNA metabolic process"/>
    <property type="evidence" value="ECO:0007669"/>
    <property type="project" value="InterPro"/>
</dbReference>
<dbReference type="RefSeq" id="WP_249939022.1">
    <property type="nucleotide sequence ID" value="NZ_JAGFEW010000077.1"/>
</dbReference>
<evidence type="ECO:0000259" key="1">
    <source>
        <dbReference type="Pfam" id="PF08845"/>
    </source>
</evidence>
<feature type="domain" description="Toxin SymE-like" evidence="1">
    <location>
        <begin position="16"/>
        <end position="74"/>
    </location>
</feature>
<dbReference type="GO" id="GO:0016788">
    <property type="term" value="F:hydrolase activity, acting on ester bonds"/>
    <property type="evidence" value="ECO:0007669"/>
    <property type="project" value="InterPro"/>
</dbReference>
<gene>
    <name evidence="2" type="ORF">JZ788_18330</name>
</gene>
<comment type="caution">
    <text evidence="2">The sequence shown here is derived from an EMBL/GenBank/DDBJ whole genome shotgun (WGS) entry which is preliminary data.</text>
</comment>
<dbReference type="AlphaFoldDB" id="A0A949Q9R7"/>
<dbReference type="GO" id="GO:0003723">
    <property type="term" value="F:RNA binding"/>
    <property type="evidence" value="ECO:0007669"/>
    <property type="project" value="InterPro"/>
</dbReference>
<protein>
    <submittedName>
        <fullName evidence="2">Type I toxin-antitoxin system SymE family toxin</fullName>
    </submittedName>
</protein>